<evidence type="ECO:0000313" key="14">
    <source>
        <dbReference type="EMBL" id="KAG9991155.1"/>
    </source>
</evidence>
<sequence length="471" mass="51483">MIMSTTNGSASERTIYLGAFAHCTSQQELEICEAGAIGVDSDGKIAFIERDIGDIPAYRIRERKDGWEKAKVVQIQDQGFFFPGFIDTHIHASQYPNSGIFGKSTLLDWLNTYTFPLESSFTDLGKARRIYARVVNRTLSHGTTTACYYATVHVEATNLLSDICLSKGQRAFVGRVCMDQLSPDYYRDESAESAIEATEACIAHVAKIDPKHHFVTPIITPRFAPSCSEGCLSALGKLAHKTGLPVQTHISENKSEIKLVAELFPNNSSYTDVYDKAGLLGSKTILAHAIHLSPEERATIRARDAKISHCPASNTAITSGAAPVRTLLDEGLTVGLGTDVSGGYSPSILEEARQAVLVSRHVAMVDGDAAKLSTEEALWLATRGGAKVVGLENRVGGFEVGMDWDAQMISLDVVSDDGEMDDADTKGPVDVFMWESWPDRLNKWFYGGDDRNTAAVWIKGRLVHTTHKYKD</sequence>
<evidence type="ECO:0000256" key="4">
    <source>
        <dbReference type="ARBA" id="ARBA00012781"/>
    </source>
</evidence>
<keyword evidence="9 12" id="KW-0862">Zinc</keyword>
<evidence type="ECO:0000313" key="15">
    <source>
        <dbReference type="Proteomes" id="UP000729357"/>
    </source>
</evidence>
<evidence type="ECO:0000256" key="8">
    <source>
        <dbReference type="ARBA" id="ARBA00022801"/>
    </source>
</evidence>
<dbReference type="EMBL" id="JAHFXS010000005">
    <property type="protein sequence ID" value="KAG9991155.1"/>
    <property type="molecule type" value="Genomic_DNA"/>
</dbReference>
<comment type="caution">
    <text evidence="14">The sequence shown here is derived from an EMBL/GenBank/DDBJ whole genome shotgun (WGS) entry which is preliminary data.</text>
</comment>
<dbReference type="InterPro" id="IPR011059">
    <property type="entry name" value="Metal-dep_hydrolase_composite"/>
</dbReference>
<comment type="pathway">
    <text evidence="1 12">Purine metabolism; guanine degradation; xanthine from guanine: step 1/1.</text>
</comment>
<dbReference type="PANTHER" id="PTHR11271:SF6">
    <property type="entry name" value="GUANINE DEAMINASE"/>
    <property type="match status" value="1"/>
</dbReference>
<evidence type="ECO:0000256" key="12">
    <source>
        <dbReference type="RuleBase" id="RU366009"/>
    </source>
</evidence>
<dbReference type="Proteomes" id="UP000729357">
    <property type="component" value="Unassembled WGS sequence"/>
</dbReference>
<comment type="similarity">
    <text evidence="2 12">Belongs to the metallo-dependent hydrolases superfamily. ATZ/TRZ family.</text>
</comment>
<evidence type="ECO:0000256" key="9">
    <source>
        <dbReference type="ARBA" id="ARBA00022833"/>
    </source>
</evidence>
<comment type="function">
    <text evidence="10 12">Catalyzes the hydrolytic deamination of guanine, producing xanthine and ammonia.</text>
</comment>
<dbReference type="InterPro" id="IPR014311">
    <property type="entry name" value="Guanine_deaminase"/>
</dbReference>
<evidence type="ECO:0000256" key="1">
    <source>
        <dbReference type="ARBA" id="ARBA00004984"/>
    </source>
</evidence>
<dbReference type="InterPro" id="IPR032466">
    <property type="entry name" value="Metal_Hydrolase"/>
</dbReference>
<evidence type="ECO:0000256" key="6">
    <source>
        <dbReference type="ARBA" id="ARBA00022553"/>
    </source>
</evidence>
<keyword evidence="15" id="KW-1185">Reference proteome</keyword>
<dbReference type="GO" id="GO:0008892">
    <property type="term" value="F:guanine deaminase activity"/>
    <property type="evidence" value="ECO:0007669"/>
    <property type="project" value="UniProtKB-UniRule"/>
</dbReference>
<dbReference type="CDD" id="cd01303">
    <property type="entry name" value="GDEase"/>
    <property type="match status" value="1"/>
</dbReference>
<dbReference type="NCBIfam" id="TIGR02967">
    <property type="entry name" value="guan_deamin"/>
    <property type="match status" value="1"/>
</dbReference>
<evidence type="ECO:0000256" key="5">
    <source>
        <dbReference type="ARBA" id="ARBA00014514"/>
    </source>
</evidence>
<organism evidence="14 15">
    <name type="scientific">Aureobasidium melanogenum</name>
    <name type="common">Aureobasidium pullulans var. melanogenum</name>
    <dbReference type="NCBI Taxonomy" id="46634"/>
    <lineage>
        <taxon>Eukaryota</taxon>
        <taxon>Fungi</taxon>
        <taxon>Dikarya</taxon>
        <taxon>Ascomycota</taxon>
        <taxon>Pezizomycotina</taxon>
        <taxon>Dothideomycetes</taxon>
        <taxon>Dothideomycetidae</taxon>
        <taxon>Dothideales</taxon>
        <taxon>Saccotheciaceae</taxon>
        <taxon>Aureobasidium</taxon>
    </lineage>
</organism>
<name>A0A9P8G7N1_AURME</name>
<dbReference type="Gene3D" id="2.30.40.10">
    <property type="entry name" value="Urease, subunit C, domain 1"/>
    <property type="match status" value="1"/>
</dbReference>
<keyword evidence="8 12" id="KW-0378">Hydrolase</keyword>
<gene>
    <name evidence="14" type="ORF">KCU98_g598</name>
</gene>
<dbReference type="AlphaFoldDB" id="A0A9P8G7N1"/>
<evidence type="ECO:0000256" key="3">
    <source>
        <dbReference type="ARBA" id="ARBA00011738"/>
    </source>
</evidence>
<evidence type="ECO:0000256" key="11">
    <source>
        <dbReference type="ARBA" id="ARBA00083147"/>
    </source>
</evidence>
<dbReference type="InterPro" id="IPR006680">
    <property type="entry name" value="Amidohydro-rel"/>
</dbReference>
<reference evidence="14" key="1">
    <citation type="journal article" date="2021" name="J Fungi (Basel)">
        <title>Virulence traits and population genomics of the black yeast Aureobasidium melanogenum.</title>
        <authorList>
            <person name="Cernosa A."/>
            <person name="Sun X."/>
            <person name="Gostincar C."/>
            <person name="Fang C."/>
            <person name="Gunde-Cimerman N."/>
            <person name="Song Z."/>
        </authorList>
    </citation>
    <scope>NUCLEOTIDE SEQUENCE</scope>
    <source>
        <strain evidence="14">EXF-9298</strain>
    </source>
</reference>
<protein>
    <recommendedName>
        <fullName evidence="5 12">Guanine deaminase</fullName>
        <shortName evidence="12">Guanase</shortName>
        <ecNumber evidence="4 12">3.5.4.3</ecNumber>
    </recommendedName>
    <alternativeName>
        <fullName evidence="11 12">Guanine aminohydrolase</fullName>
    </alternativeName>
</protein>
<dbReference type="InterPro" id="IPR051607">
    <property type="entry name" value="Metallo-dep_hydrolases"/>
</dbReference>
<keyword evidence="7 12" id="KW-0479">Metal-binding</keyword>
<evidence type="ECO:0000256" key="10">
    <source>
        <dbReference type="ARBA" id="ARBA00056079"/>
    </source>
</evidence>
<feature type="non-terminal residue" evidence="14">
    <location>
        <position position="1"/>
    </location>
</feature>
<proteinExistence type="inferred from homology"/>
<evidence type="ECO:0000259" key="13">
    <source>
        <dbReference type="Pfam" id="PF01979"/>
    </source>
</evidence>
<accession>A0A9P8G7N1</accession>
<dbReference type="GO" id="GO:0008270">
    <property type="term" value="F:zinc ion binding"/>
    <property type="evidence" value="ECO:0007669"/>
    <property type="project" value="UniProtKB-UniRule"/>
</dbReference>
<dbReference type="GO" id="GO:0005829">
    <property type="term" value="C:cytosol"/>
    <property type="evidence" value="ECO:0007669"/>
    <property type="project" value="TreeGrafter"/>
</dbReference>
<dbReference type="SUPFAM" id="SSF51556">
    <property type="entry name" value="Metallo-dependent hydrolases"/>
    <property type="match status" value="1"/>
</dbReference>
<reference evidence="14" key="2">
    <citation type="submission" date="2021-08" db="EMBL/GenBank/DDBJ databases">
        <authorList>
            <person name="Gostincar C."/>
            <person name="Sun X."/>
            <person name="Song Z."/>
            <person name="Gunde-Cimerman N."/>
        </authorList>
    </citation>
    <scope>NUCLEOTIDE SEQUENCE</scope>
    <source>
        <strain evidence="14">EXF-9298</strain>
    </source>
</reference>
<dbReference type="Pfam" id="PF01979">
    <property type="entry name" value="Amidohydro_1"/>
    <property type="match status" value="1"/>
</dbReference>
<dbReference type="FunFam" id="3.20.20.140:FF:000021">
    <property type="entry name" value="Guanine deaminase"/>
    <property type="match status" value="1"/>
</dbReference>
<evidence type="ECO:0000256" key="2">
    <source>
        <dbReference type="ARBA" id="ARBA00006745"/>
    </source>
</evidence>
<dbReference type="EC" id="3.5.4.3" evidence="4 12"/>
<dbReference type="GO" id="GO:0006147">
    <property type="term" value="P:guanine catabolic process"/>
    <property type="evidence" value="ECO:0007669"/>
    <property type="project" value="UniProtKB-UniRule"/>
</dbReference>
<keyword evidence="6" id="KW-0597">Phosphoprotein</keyword>
<evidence type="ECO:0000256" key="7">
    <source>
        <dbReference type="ARBA" id="ARBA00022723"/>
    </source>
</evidence>
<dbReference type="Gene3D" id="3.20.20.140">
    <property type="entry name" value="Metal-dependent hydrolases"/>
    <property type="match status" value="1"/>
</dbReference>
<comment type="subunit">
    <text evidence="3">Homodimer.</text>
</comment>
<dbReference type="PANTHER" id="PTHR11271">
    <property type="entry name" value="GUANINE DEAMINASE"/>
    <property type="match status" value="1"/>
</dbReference>
<feature type="domain" description="Amidohydrolase-related" evidence="13">
    <location>
        <begin position="82"/>
        <end position="463"/>
    </location>
</feature>
<comment type="catalytic activity">
    <reaction evidence="12">
        <text>guanine + H2O + H(+) = xanthine + NH4(+)</text>
        <dbReference type="Rhea" id="RHEA:14665"/>
        <dbReference type="ChEBI" id="CHEBI:15377"/>
        <dbReference type="ChEBI" id="CHEBI:15378"/>
        <dbReference type="ChEBI" id="CHEBI:16235"/>
        <dbReference type="ChEBI" id="CHEBI:17712"/>
        <dbReference type="ChEBI" id="CHEBI:28938"/>
        <dbReference type="EC" id="3.5.4.3"/>
    </reaction>
</comment>
<comment type="cofactor">
    <cofactor evidence="12">
        <name>Zn(2+)</name>
        <dbReference type="ChEBI" id="CHEBI:29105"/>
    </cofactor>
    <text evidence="12">Binds 1 zinc ion per subunit.</text>
</comment>